<feature type="transmembrane region" description="Helical" evidence="1">
    <location>
        <begin position="307"/>
        <end position="324"/>
    </location>
</feature>
<feature type="transmembrane region" description="Helical" evidence="1">
    <location>
        <begin position="274"/>
        <end position="301"/>
    </location>
</feature>
<keyword evidence="3" id="KW-1185">Reference proteome</keyword>
<dbReference type="AlphaFoldDB" id="A0A6C0GV22"/>
<dbReference type="Proteomes" id="UP000480178">
    <property type="component" value="Chromosome"/>
</dbReference>
<evidence type="ECO:0000256" key="1">
    <source>
        <dbReference type="SAM" id="Phobius"/>
    </source>
</evidence>
<evidence type="ECO:0000313" key="2">
    <source>
        <dbReference type="EMBL" id="QHT71664.1"/>
    </source>
</evidence>
<evidence type="ECO:0000313" key="3">
    <source>
        <dbReference type="Proteomes" id="UP000480178"/>
    </source>
</evidence>
<keyword evidence="1" id="KW-1133">Transmembrane helix</keyword>
<feature type="transmembrane region" description="Helical" evidence="1">
    <location>
        <begin position="28"/>
        <end position="46"/>
    </location>
</feature>
<gene>
    <name evidence="2" type="ORF">GXP67_35845</name>
</gene>
<proteinExistence type="predicted"/>
<name>A0A6C0GV22_9BACT</name>
<sequence>MEKQSVIYRFGAFLNTYFFSQISGYKLGLIRIILVGATLVQVFSRYHAMHRITFIDAAFDFLHMPSHLLQFLSIPFPLPVEFRLPFAISYYLIGSCAMVGLFTRPAVFIFGLFNIYIFDIQLSRGLFDHEMGLISQVFLVLALAPGSSSFSIDRAFSWLLQRARKTNTLSFTKYLPGPPVPVWGLKLIIILLACTYFTAGLSKIRYGSLQWLDGKTLTHYLNGSASPYVSGSRPIFTSPTYVREEKKWKDGFGIYSYSWGNKQRNKHRLEIGRIIAANSYLMIALSLSTVIFELSSFLLLTTGWPKFLYLLGAIAMHLTIGYLMDLHFFKFQLLCLLLVNWQWVFQKLLPNAIKQLKKAPALIWVNARS</sequence>
<feature type="transmembrane region" description="Helical" evidence="1">
    <location>
        <begin position="90"/>
        <end position="116"/>
    </location>
</feature>
<reference evidence="2 3" key="1">
    <citation type="submission" date="2020-01" db="EMBL/GenBank/DDBJ databases">
        <authorList>
            <person name="Kim M.K."/>
        </authorList>
    </citation>
    <scope>NUCLEOTIDE SEQUENCE [LARGE SCALE GENOMIC DNA]</scope>
    <source>
        <strain evidence="2 3">172606-1</strain>
    </source>
</reference>
<organism evidence="2 3">
    <name type="scientific">Rhodocytophaga rosea</name>
    <dbReference type="NCBI Taxonomy" id="2704465"/>
    <lineage>
        <taxon>Bacteria</taxon>
        <taxon>Pseudomonadati</taxon>
        <taxon>Bacteroidota</taxon>
        <taxon>Cytophagia</taxon>
        <taxon>Cytophagales</taxon>
        <taxon>Rhodocytophagaceae</taxon>
        <taxon>Rhodocytophaga</taxon>
    </lineage>
</organism>
<keyword evidence="1" id="KW-0812">Transmembrane</keyword>
<feature type="transmembrane region" description="Helical" evidence="1">
    <location>
        <begin position="180"/>
        <end position="199"/>
    </location>
</feature>
<protein>
    <submittedName>
        <fullName evidence="2">HTTM domain-containing protein</fullName>
    </submittedName>
</protein>
<dbReference type="RefSeq" id="WP_162447597.1">
    <property type="nucleotide sequence ID" value="NZ_CP048222.1"/>
</dbReference>
<keyword evidence="1" id="KW-0472">Membrane</keyword>
<accession>A0A6C0GV22</accession>
<dbReference type="EMBL" id="CP048222">
    <property type="protein sequence ID" value="QHT71664.1"/>
    <property type="molecule type" value="Genomic_DNA"/>
</dbReference>
<dbReference type="KEGG" id="rhoz:GXP67_35845"/>